<dbReference type="InterPro" id="IPR013083">
    <property type="entry name" value="Znf_RING/FYVE/PHD"/>
</dbReference>
<dbReference type="PANTHER" id="PTHR22996">
    <property type="entry name" value="MAHOGUNIN"/>
    <property type="match status" value="1"/>
</dbReference>
<evidence type="ECO:0000256" key="2">
    <source>
        <dbReference type="PROSITE-ProRule" id="PRU00175"/>
    </source>
</evidence>
<dbReference type="Pfam" id="PF13920">
    <property type="entry name" value="zf-C3HC4_3"/>
    <property type="match status" value="1"/>
</dbReference>
<evidence type="ECO:0000313" key="5">
    <source>
        <dbReference type="EMBL" id="EPY30301.1"/>
    </source>
</evidence>
<gene>
    <name evidence="6" type="ORF">STCU_01118</name>
    <name evidence="5" type="ORF">STCU_04135</name>
</gene>
<dbReference type="GO" id="GO:0061630">
    <property type="term" value="F:ubiquitin protein ligase activity"/>
    <property type="evidence" value="ECO:0007669"/>
    <property type="project" value="UniProtKB-EC"/>
</dbReference>
<dbReference type="SUPFAM" id="SSF57850">
    <property type="entry name" value="RING/U-box"/>
    <property type="match status" value="1"/>
</dbReference>
<reference evidence="5" key="2">
    <citation type="submission" date="2013-03" db="EMBL/GenBank/DDBJ databases">
        <authorList>
            <person name="Motta M.C.M."/>
            <person name="Martins A.C.A."/>
            <person name="Preta C.M.C.C."/>
            <person name="Silva R."/>
            <person name="de Souza S.S."/>
            <person name="Klein C.C."/>
            <person name="de Almeida L.G.P."/>
            <person name="Cunha O.L."/>
            <person name="Colabardini A.C."/>
            <person name="Lima B.A."/>
            <person name="Machado C.R."/>
            <person name="Soares C.M.A."/>
            <person name="de Menezes C.B.A."/>
            <person name="Bartolomeu D.C."/>
            <person name="Grisard E.C."/>
            <person name="Fantinatti-Garboggini F."/>
            <person name="Rodrigues-Luiz G.F."/>
            <person name="Wagner G."/>
            <person name="Goldman G.H."/>
            <person name="Fietto J.L.R."/>
            <person name="Ciapina L.P."/>
            <person name="Brocchi M."/>
            <person name="Elias M.C."/>
            <person name="Goldman M.H.S."/>
            <person name="Sagot M.-F."/>
            <person name="Pereira M."/>
            <person name="Stoco P.H."/>
            <person name="Teixeira S.M.R."/>
            <person name="de Mendonca-Neto R.P."/>
            <person name="Maciel T.E.F."/>
            <person name="Mendes T.A.O."/>
            <person name="Urmenyi T.P."/>
            <person name="Teixeira M.M.G."/>
            <person name="de Camargo E.F.P."/>
            <person name="de Sousa W."/>
            <person name="Schenkman S."/>
            <person name="de Vasconcelos A.T.R."/>
        </authorList>
    </citation>
    <scope>NUCLEOTIDE SEQUENCE</scope>
</reference>
<dbReference type="EMBL" id="ATMH01001118">
    <property type="protein sequence ID" value="EPY35556.1"/>
    <property type="molecule type" value="Genomic_DNA"/>
</dbReference>
<feature type="domain" description="RING-type" evidence="4">
    <location>
        <begin position="337"/>
        <end position="376"/>
    </location>
</feature>
<evidence type="ECO:0000313" key="6">
    <source>
        <dbReference type="EMBL" id="EPY35556.1"/>
    </source>
</evidence>
<evidence type="ECO:0000259" key="4">
    <source>
        <dbReference type="PROSITE" id="PS50089"/>
    </source>
</evidence>
<dbReference type="CDD" id="cd16789">
    <property type="entry name" value="mRING-HC-C3HC5_MGRN1-like"/>
    <property type="match status" value="1"/>
</dbReference>
<accession>S9VT58</accession>
<comment type="caution">
    <text evidence="5">The sequence shown here is derived from an EMBL/GenBank/DDBJ whole genome shotgun (WGS) entry which is preliminary data.</text>
</comment>
<keyword evidence="2" id="KW-0479">Metal-binding</keyword>
<evidence type="ECO:0000256" key="1">
    <source>
        <dbReference type="ARBA" id="ARBA00025721"/>
    </source>
</evidence>
<feature type="compositionally biased region" description="Polar residues" evidence="3">
    <location>
        <begin position="1"/>
        <end position="14"/>
    </location>
</feature>
<dbReference type="PROSITE" id="PS50089">
    <property type="entry name" value="ZF_RING_2"/>
    <property type="match status" value="1"/>
</dbReference>
<dbReference type="PANTHER" id="PTHR22996:SF3">
    <property type="entry name" value="RING-TYPE E3 UBIQUITIN TRANSFERASE"/>
    <property type="match status" value="1"/>
</dbReference>
<dbReference type="Proteomes" id="UP000015354">
    <property type="component" value="Unassembled WGS sequence"/>
</dbReference>
<keyword evidence="2" id="KW-0863">Zinc-finger</keyword>
<keyword evidence="2" id="KW-0862">Zinc</keyword>
<dbReference type="OrthoDB" id="1711136at2759"/>
<dbReference type="InterPro" id="IPR001841">
    <property type="entry name" value="Znf_RING"/>
</dbReference>
<dbReference type="GO" id="GO:0008270">
    <property type="term" value="F:zinc ion binding"/>
    <property type="evidence" value="ECO:0007669"/>
    <property type="project" value="UniProtKB-KW"/>
</dbReference>
<evidence type="ECO:0000256" key="3">
    <source>
        <dbReference type="SAM" id="MobiDB-lite"/>
    </source>
</evidence>
<feature type="compositionally biased region" description="Low complexity" evidence="3">
    <location>
        <begin position="96"/>
        <end position="120"/>
    </location>
</feature>
<feature type="compositionally biased region" description="Polar residues" evidence="3">
    <location>
        <begin position="43"/>
        <end position="55"/>
    </location>
</feature>
<dbReference type="EMBL" id="ATMH01004135">
    <property type="protein sequence ID" value="EPY30301.1"/>
    <property type="molecule type" value="Genomic_DNA"/>
</dbReference>
<name>S9VT58_9TRYP</name>
<dbReference type="GO" id="GO:0016567">
    <property type="term" value="P:protein ubiquitination"/>
    <property type="evidence" value="ECO:0007669"/>
    <property type="project" value="TreeGrafter"/>
</dbReference>
<sequence>MGNGKSTSRTASRTNAGASGQRSGGGQANNNNANAPGSMPQYLANQYSNNPRRGNTAQTTPAQPQQPSQPSQPTPPPQQQQQQQRLPQGGASTGGANVPAPATNNAPAAPSTNASAPATNKGNANERGVQEGQMVKMLATIEATTVRYDATTQLLTFYVTSVCPSLTYEIHTGVKELVKGGSVYYLPNKPKMEPTRTALEGPQENRKITVKLDTSKLDEKEKNYNKHYPKQMPCVVVMRYRTTELRKKGGDSKAANNDNEGEEVVVEHTEHTAIDLDADSKRRVISQIVTASGNAYVVENLYGADNDGAPTGEGGDGVMVGSTIITHEGDDNEDDLCVICLTNEKDTAVMPCRHMCMCKECGEELLKHKPVCPVCRAPISTLLHMPKPSTFA</sequence>
<organism evidence="5 7">
    <name type="scientific">Strigomonas culicis</name>
    <dbReference type="NCBI Taxonomy" id="28005"/>
    <lineage>
        <taxon>Eukaryota</taxon>
        <taxon>Discoba</taxon>
        <taxon>Euglenozoa</taxon>
        <taxon>Kinetoplastea</taxon>
        <taxon>Metakinetoplastina</taxon>
        <taxon>Trypanosomatida</taxon>
        <taxon>Trypanosomatidae</taxon>
        <taxon>Strigomonadinae</taxon>
        <taxon>Strigomonas</taxon>
    </lineage>
</organism>
<dbReference type="AlphaFoldDB" id="S9VT58"/>
<evidence type="ECO:0000313" key="7">
    <source>
        <dbReference type="Proteomes" id="UP000015354"/>
    </source>
</evidence>
<reference evidence="5 7" key="1">
    <citation type="journal article" date="2013" name="PLoS ONE">
        <title>Predicting the Proteins of Angomonas deanei, Strigomonas culicis and Their Respective Endosymbionts Reveals New Aspects of the Trypanosomatidae Family.</title>
        <authorList>
            <person name="Motta M.C."/>
            <person name="Martins A.C."/>
            <person name="de Souza S.S."/>
            <person name="Catta-Preta C.M."/>
            <person name="Silva R."/>
            <person name="Klein C.C."/>
            <person name="de Almeida L.G."/>
            <person name="de Lima Cunha O."/>
            <person name="Ciapina L.P."/>
            <person name="Brocchi M."/>
            <person name="Colabardini A.C."/>
            <person name="de Araujo Lima B."/>
            <person name="Machado C.R."/>
            <person name="de Almeida Soares C.M."/>
            <person name="Probst C.M."/>
            <person name="de Menezes C.B."/>
            <person name="Thompson C.E."/>
            <person name="Bartholomeu D.C."/>
            <person name="Gradia D.F."/>
            <person name="Pavoni D.P."/>
            <person name="Grisard E.C."/>
            <person name="Fantinatti-Garboggini F."/>
            <person name="Marchini F.K."/>
            <person name="Rodrigues-Luiz G.F."/>
            <person name="Wagner G."/>
            <person name="Goldman G.H."/>
            <person name="Fietto J.L."/>
            <person name="Elias M.C."/>
            <person name="Goldman M.H."/>
            <person name="Sagot M.F."/>
            <person name="Pereira M."/>
            <person name="Stoco P.H."/>
            <person name="de Mendonca-Neto R.P."/>
            <person name="Teixeira S.M."/>
            <person name="Maciel T.E."/>
            <person name="de Oliveira Mendes T.A."/>
            <person name="Urmenyi T.P."/>
            <person name="de Souza W."/>
            <person name="Schenkman S."/>
            <person name="de Vasconcelos A.T."/>
        </authorList>
    </citation>
    <scope>NUCLEOTIDE SEQUENCE [LARGE SCALE GENOMIC DNA]</scope>
</reference>
<feature type="compositionally biased region" description="Low complexity" evidence="3">
    <location>
        <begin position="56"/>
        <end position="69"/>
    </location>
</feature>
<dbReference type="InterPro" id="IPR045195">
    <property type="entry name" value="LOG2-like_mRING_C3HC5"/>
</dbReference>
<comment type="similarity">
    <text evidence="1">Belongs to the RING-type zinc finger family. LOG2 subfamily.</text>
</comment>
<protein>
    <recommendedName>
        <fullName evidence="4">RING-type domain-containing protein</fullName>
    </recommendedName>
</protein>
<feature type="region of interest" description="Disordered" evidence="3">
    <location>
        <begin position="1"/>
        <end position="129"/>
    </location>
</feature>
<keyword evidence="7" id="KW-1185">Reference proteome</keyword>
<dbReference type="InterPro" id="IPR045194">
    <property type="entry name" value="MGRN1/RNF157-like"/>
</dbReference>
<dbReference type="Gene3D" id="3.30.40.10">
    <property type="entry name" value="Zinc/RING finger domain, C3HC4 (zinc finger)"/>
    <property type="match status" value="1"/>
</dbReference>
<dbReference type="SUPFAM" id="SSF81995">
    <property type="entry name" value="beta-sandwich domain of Sec23/24"/>
    <property type="match status" value="1"/>
</dbReference>
<proteinExistence type="inferred from homology"/>